<evidence type="ECO:0000313" key="2">
    <source>
        <dbReference type="Proteomes" id="UP000633731"/>
    </source>
</evidence>
<gene>
    <name evidence="1" type="ORF">JJL49_21380</name>
</gene>
<dbReference type="EMBL" id="JAEOXF010000018">
    <property type="protein sequence ID" value="MBK4727787.1"/>
    <property type="molecule type" value="Genomic_DNA"/>
</dbReference>
<comment type="caution">
    <text evidence="1">The sequence shown here is derived from an EMBL/GenBank/DDBJ whole genome shotgun (WGS) entry which is preliminary data.</text>
</comment>
<accession>A0ACC5RTK4</accession>
<dbReference type="Proteomes" id="UP000633731">
    <property type="component" value="Unassembled WGS sequence"/>
</dbReference>
<organism evidence="1 2">
    <name type="scientific">Enterobacter agglomerans</name>
    <name type="common">Erwinia herbicola</name>
    <name type="synonym">Pantoea agglomerans</name>
    <dbReference type="NCBI Taxonomy" id="549"/>
    <lineage>
        <taxon>Bacteria</taxon>
        <taxon>Pseudomonadati</taxon>
        <taxon>Pseudomonadota</taxon>
        <taxon>Gammaproteobacteria</taxon>
        <taxon>Enterobacterales</taxon>
        <taxon>Erwiniaceae</taxon>
        <taxon>Pantoea</taxon>
        <taxon>Pantoea agglomerans group</taxon>
    </lineage>
</organism>
<sequence>MLTLLNLLSAVALLVWGTHIVRTGIMRVYGADLRRVLSRSVAKKPMAFLAGIGVTALVQSSNATTMLVTSFVAQELVGLTPALVIILGADVGTALMARILTFDLSWLSPLFIFFGVVFFLGRKQTRAGQIGRASIGLGLILLALQLIVAAATPITQAAGVKVLFSSLTGDVMLDSLIGALFAIISYSSLAAVLLTATLTAAGVISFKVALCLVVGANLGSGLLAMLNNSASNASGKRVALGSLLFKFIGSLLVLPFIEPLAGWLDKLPVNDEELVIFFHVFYNLIRCVVMVPFAEPMAALCRRLIREEPETDLRLKPRHLDPGSLDTPALALANASRETLRMGDVMEQMLATFSKVVHGELREDREIRKLDDDVDVLYTAIKLYLAQMPKEDLPEEDSRRWAEIIEMALNLEQAGDILERMSGDVADKSLAARRAFSVEGLQELDAQLELLTNNLRLSLSVFLSRDMTSAKRLRRSKHRFRITNRRYSHAHVDRLHQHNVQSIETSSLHLGLLGDMKRLNSLFCAVAYSVLEQADDDRDDEESSRVRKL</sequence>
<proteinExistence type="predicted"/>
<keyword evidence="2" id="KW-1185">Reference proteome</keyword>
<protein>
    <submittedName>
        <fullName evidence="1">Na/Pi cotransporter family protein</fullName>
    </submittedName>
</protein>
<name>A0ACC5RTK4_ENTAG</name>
<reference evidence="1" key="1">
    <citation type="submission" date="2021-01" db="EMBL/GenBank/DDBJ databases">
        <title>Draft genome of Pantoea agglomerans Eh 335.</title>
        <authorList>
            <person name="Emsley S.A."/>
            <person name="Oline D.K."/>
            <person name="Saw J.H."/>
            <person name="Ushijima B."/>
            <person name="Videau P."/>
            <person name="Koyack M.J."/>
        </authorList>
    </citation>
    <scope>NUCLEOTIDE SEQUENCE</scope>
    <source>
        <strain evidence="1">Eh 335</strain>
    </source>
</reference>
<evidence type="ECO:0000313" key="1">
    <source>
        <dbReference type="EMBL" id="MBK4727787.1"/>
    </source>
</evidence>